<keyword evidence="2" id="KW-0677">Repeat</keyword>
<evidence type="ECO:0000256" key="5">
    <source>
        <dbReference type="SAM" id="MobiDB-lite"/>
    </source>
</evidence>
<dbReference type="SMART" id="SM00382">
    <property type="entry name" value="AAA"/>
    <property type="match status" value="2"/>
</dbReference>
<dbReference type="InterPro" id="IPR050107">
    <property type="entry name" value="ABC_carbohydrate_import_ATPase"/>
</dbReference>
<dbReference type="Pfam" id="PF00005">
    <property type="entry name" value="ABC_tran"/>
    <property type="match status" value="2"/>
</dbReference>
<proteinExistence type="predicted"/>
<dbReference type="RefSeq" id="WP_341440725.1">
    <property type="nucleotide sequence ID" value="NZ_JBBPCN010000001.1"/>
</dbReference>
<dbReference type="GO" id="GO:0005524">
    <property type="term" value="F:ATP binding"/>
    <property type="evidence" value="ECO:0007669"/>
    <property type="project" value="UniProtKB-KW"/>
</dbReference>
<dbReference type="CDD" id="cd03216">
    <property type="entry name" value="ABC_Carb_Monos_I"/>
    <property type="match status" value="1"/>
</dbReference>
<dbReference type="SUPFAM" id="SSF52540">
    <property type="entry name" value="P-loop containing nucleoside triphosphate hydrolases"/>
    <property type="match status" value="2"/>
</dbReference>
<evidence type="ECO:0000313" key="8">
    <source>
        <dbReference type="Proteomes" id="UP001456513"/>
    </source>
</evidence>
<accession>A0ABU9CTH2</accession>
<dbReference type="InterPro" id="IPR017871">
    <property type="entry name" value="ABC_transporter-like_CS"/>
</dbReference>
<keyword evidence="1" id="KW-0813">Transport</keyword>
<evidence type="ECO:0000256" key="3">
    <source>
        <dbReference type="ARBA" id="ARBA00022741"/>
    </source>
</evidence>
<evidence type="ECO:0000256" key="2">
    <source>
        <dbReference type="ARBA" id="ARBA00022737"/>
    </source>
</evidence>
<dbReference type="PANTHER" id="PTHR43790:SF9">
    <property type="entry name" value="GALACTOFURANOSE TRANSPORTER ATP-BINDING PROTEIN YTFR"/>
    <property type="match status" value="1"/>
</dbReference>
<name>A0ABU9CTH2_9NOCA</name>
<dbReference type="InterPro" id="IPR003439">
    <property type="entry name" value="ABC_transporter-like_ATP-bd"/>
</dbReference>
<keyword evidence="8" id="KW-1185">Reference proteome</keyword>
<dbReference type="EMBL" id="JBBPCN010000001">
    <property type="protein sequence ID" value="MEK8070704.1"/>
    <property type="molecule type" value="Genomic_DNA"/>
</dbReference>
<dbReference type="PROSITE" id="PS50893">
    <property type="entry name" value="ABC_TRANSPORTER_2"/>
    <property type="match status" value="2"/>
</dbReference>
<keyword evidence="3" id="KW-0547">Nucleotide-binding</keyword>
<evidence type="ECO:0000313" key="7">
    <source>
        <dbReference type="EMBL" id="MEK8070704.1"/>
    </source>
</evidence>
<dbReference type="InterPro" id="IPR027417">
    <property type="entry name" value="P-loop_NTPase"/>
</dbReference>
<comment type="caution">
    <text evidence="7">The sequence shown here is derived from an EMBL/GenBank/DDBJ whole genome shotgun (WGS) entry which is preliminary data.</text>
</comment>
<evidence type="ECO:0000256" key="4">
    <source>
        <dbReference type="ARBA" id="ARBA00022840"/>
    </source>
</evidence>
<feature type="domain" description="ABC transporter" evidence="6">
    <location>
        <begin position="30"/>
        <end position="265"/>
    </location>
</feature>
<sequence>MTGRSVTDDQSPRREDTMKDKARPGTDIVAEIEGLTKHYTGVRALTDASITIAVGEVRALLGRNGAGKSTMIRLLSGVEIADAGTIRIDGALLGDGGVRESTSLGIETVHQELSLVPSLTVAENMFLGVWPRSGGRIDYALMQRETASVFDELGLDIDPLSRVEALPLAEQQLVEICRAVRRRPRLLILDEPTSALAAAEVQVVLRTVTRIASTGVAVVYVSHRLDEIRQVATTATVMRDGRIIDTVSLAEATTAQVVDLMVGGITETEVRVERHVNRAGTPLLSVRNLSLPPKIRDVSFDVHAGEVLGLAGLMGSGRTELLRAIAGFDPMVSGSVVVEGKTVGSVSPSNMKKLGVGMTPEDRKGAGIIPMLGVDENMVMSDMRSVSRGSTIDYKRVRSAAADLISRLSIATAKGATPIVNLSGGNQQKAVIGRWLHAGSRILLLDEPTRGVDVAAKAEIYRLVRELADGGAAVVFVSGELEEIPLVCDRVIAIRGGEVADELTGSAITIDSVLAAAMAA</sequence>
<organism evidence="7 8">
    <name type="scientific">Rhodococcus navarretei</name>
    <dbReference type="NCBI Taxonomy" id="3128981"/>
    <lineage>
        <taxon>Bacteria</taxon>
        <taxon>Bacillati</taxon>
        <taxon>Actinomycetota</taxon>
        <taxon>Actinomycetes</taxon>
        <taxon>Mycobacteriales</taxon>
        <taxon>Nocardiaceae</taxon>
        <taxon>Rhodococcus</taxon>
    </lineage>
</organism>
<dbReference type="PANTHER" id="PTHR43790">
    <property type="entry name" value="CARBOHYDRATE TRANSPORT ATP-BINDING PROTEIN MG119-RELATED"/>
    <property type="match status" value="1"/>
</dbReference>
<evidence type="ECO:0000259" key="6">
    <source>
        <dbReference type="PROSITE" id="PS50893"/>
    </source>
</evidence>
<dbReference type="Proteomes" id="UP001456513">
    <property type="component" value="Unassembled WGS sequence"/>
</dbReference>
<feature type="region of interest" description="Disordered" evidence="5">
    <location>
        <begin position="1"/>
        <end position="24"/>
    </location>
</feature>
<dbReference type="PROSITE" id="PS00211">
    <property type="entry name" value="ABC_TRANSPORTER_1"/>
    <property type="match status" value="1"/>
</dbReference>
<reference evidence="7 8" key="1">
    <citation type="submission" date="2024-03" db="EMBL/GenBank/DDBJ databases">
        <title>Rhodococcus navarretei sp. nov. and Pseudarthrobacter quantumdoti sp. nov., two new species with the ability to biosynthesize Quantum Dots isolated from soil samples at Union Glacier, Antarctica.</title>
        <authorList>
            <person name="Vargas M."/>
        </authorList>
    </citation>
    <scope>NUCLEOTIDE SEQUENCE [LARGE SCALE GENOMIC DNA]</scope>
    <source>
        <strain evidence="7 8">EXRC-4A-4</strain>
    </source>
</reference>
<dbReference type="InterPro" id="IPR003593">
    <property type="entry name" value="AAA+_ATPase"/>
</dbReference>
<gene>
    <name evidence="7" type="ORF">AABD04_07580</name>
</gene>
<dbReference type="CDD" id="cd03215">
    <property type="entry name" value="ABC_Carb_Monos_II"/>
    <property type="match status" value="1"/>
</dbReference>
<feature type="domain" description="ABC transporter" evidence="6">
    <location>
        <begin position="270"/>
        <end position="519"/>
    </location>
</feature>
<evidence type="ECO:0000256" key="1">
    <source>
        <dbReference type="ARBA" id="ARBA00022448"/>
    </source>
</evidence>
<keyword evidence="4 7" id="KW-0067">ATP-binding</keyword>
<dbReference type="Gene3D" id="3.40.50.300">
    <property type="entry name" value="P-loop containing nucleotide triphosphate hydrolases"/>
    <property type="match status" value="2"/>
</dbReference>
<protein>
    <submittedName>
        <fullName evidence="7">Sugar ABC transporter ATP-binding protein</fullName>
    </submittedName>
</protein>